<dbReference type="EMBL" id="JACEEZ010004018">
    <property type="protein sequence ID" value="KAG0726736.1"/>
    <property type="molecule type" value="Genomic_DNA"/>
</dbReference>
<reference evidence="2" key="1">
    <citation type="submission" date="2020-07" db="EMBL/GenBank/DDBJ databases">
        <title>The High-quality genome of the commercially important snow crab, Chionoecetes opilio.</title>
        <authorList>
            <person name="Jeong J.-H."/>
            <person name="Ryu S."/>
        </authorList>
    </citation>
    <scope>NUCLEOTIDE SEQUENCE</scope>
    <source>
        <strain evidence="2">MADBK_172401_WGS</strain>
        <tissue evidence="2">Digestive gland</tissue>
    </source>
</reference>
<evidence type="ECO:0000313" key="3">
    <source>
        <dbReference type="Proteomes" id="UP000770661"/>
    </source>
</evidence>
<name>A0A8J5CZX8_CHIOP</name>
<keyword evidence="3" id="KW-1185">Reference proteome</keyword>
<accession>A0A8J5CZX8</accession>
<sequence length="237" mass="27018">MHKSFLSTKETIDDQAIRMARNTDPQRSPVFSPSDAQQTPVFPNRSKQGQSPAFYRLRSKSVNSRRNYSQHRRNMRSPSRERDLYRGHSRVPNNYRDQNISAIRSSARVSTLRALAQLNQKQISPTCDVFAAKGYDAAVQVPSPAPPHPSTRRVVQLKSNIINLLLVSGVFPRGQAQTSSAVDPSFFPKCFLFSRSLFFVFQLLPLLCLQLRFNIASSFSVKMQARTLFRPFHKDED</sequence>
<gene>
    <name evidence="2" type="ORF">GWK47_035930</name>
</gene>
<comment type="caution">
    <text evidence="2">The sequence shown here is derived from an EMBL/GenBank/DDBJ whole genome shotgun (WGS) entry which is preliminary data.</text>
</comment>
<dbReference type="Proteomes" id="UP000770661">
    <property type="component" value="Unassembled WGS sequence"/>
</dbReference>
<feature type="compositionally biased region" description="Polar residues" evidence="1">
    <location>
        <begin position="24"/>
        <end position="51"/>
    </location>
</feature>
<evidence type="ECO:0000313" key="2">
    <source>
        <dbReference type="EMBL" id="KAG0726736.1"/>
    </source>
</evidence>
<organism evidence="2 3">
    <name type="scientific">Chionoecetes opilio</name>
    <name type="common">Atlantic snow crab</name>
    <name type="synonym">Cancer opilio</name>
    <dbReference type="NCBI Taxonomy" id="41210"/>
    <lineage>
        <taxon>Eukaryota</taxon>
        <taxon>Metazoa</taxon>
        <taxon>Ecdysozoa</taxon>
        <taxon>Arthropoda</taxon>
        <taxon>Crustacea</taxon>
        <taxon>Multicrustacea</taxon>
        <taxon>Malacostraca</taxon>
        <taxon>Eumalacostraca</taxon>
        <taxon>Eucarida</taxon>
        <taxon>Decapoda</taxon>
        <taxon>Pleocyemata</taxon>
        <taxon>Brachyura</taxon>
        <taxon>Eubrachyura</taxon>
        <taxon>Majoidea</taxon>
        <taxon>Majidae</taxon>
        <taxon>Chionoecetes</taxon>
    </lineage>
</organism>
<evidence type="ECO:0000256" key="1">
    <source>
        <dbReference type="SAM" id="MobiDB-lite"/>
    </source>
</evidence>
<feature type="region of interest" description="Disordered" evidence="1">
    <location>
        <begin position="24"/>
        <end position="93"/>
    </location>
</feature>
<proteinExistence type="predicted"/>
<dbReference type="AlphaFoldDB" id="A0A8J5CZX8"/>
<protein>
    <submittedName>
        <fullName evidence="2">Uncharacterized protein</fullName>
    </submittedName>
</protein>